<proteinExistence type="predicted"/>
<keyword evidence="3" id="KW-1185">Reference proteome</keyword>
<reference evidence="2" key="4">
    <citation type="submission" date="2017-11" db="EMBL/GenBank/DDBJ databases">
        <title>Complete genome sequence of Serratia sp. ATCC 39006.</title>
        <authorList>
            <person name="Hampton H.G."/>
            <person name="Jackson S.A."/>
            <person name="Jauregui R."/>
            <person name="Poulter G.T.M."/>
            <person name="Salmond G.P.C."/>
            <person name="Fineran P.C."/>
        </authorList>
    </citation>
    <scope>NUCLEOTIDE SEQUENCE</scope>
    <source>
        <strain evidence="2">ATCC 39006</strain>
    </source>
</reference>
<dbReference type="RefSeq" id="WP_021014916.1">
    <property type="nucleotide sequence ID" value="NZ_CP025084.1"/>
</dbReference>
<dbReference type="EMBL" id="CP025085">
    <property type="protein sequence ID" value="AUH01755.1"/>
    <property type="molecule type" value="Genomic_DNA"/>
</dbReference>
<evidence type="ECO:0000313" key="3">
    <source>
        <dbReference type="Proteomes" id="UP000017700"/>
    </source>
</evidence>
<dbReference type="EMBL" id="CP025084">
    <property type="protein sequence ID" value="AUH06078.1"/>
    <property type="molecule type" value="Genomic_DNA"/>
</dbReference>
<reference evidence="1 4" key="3">
    <citation type="submission" date="2017-11" db="EMBL/GenBank/DDBJ databases">
        <title>Complete genome sequence of Serratia sp. ATCC 39006 LacA.</title>
        <authorList>
            <person name="Hampton H.G."/>
            <person name="Jackson S.A."/>
            <person name="Jauregui R."/>
            <person name="Poulter G.T.M."/>
            <person name="Salmond G.P.C."/>
            <person name="Fineran P.C."/>
        </authorList>
    </citation>
    <scope>NUCLEOTIDE SEQUENCE [LARGE SCALE GENOMIC DNA]</scope>
    <source>
        <strain evidence="1 4">ATCC 39006</strain>
    </source>
</reference>
<dbReference type="AlphaFoldDB" id="A0A2I5TNE0"/>
<dbReference type="Proteomes" id="UP000017700">
    <property type="component" value="Chromosome"/>
</dbReference>
<reference evidence="2 3" key="1">
    <citation type="journal article" date="2013" name="Genome Announc.">
        <title>Draft genome sequence of Serratia sp. strain ATCC 39006, a model bacterium for analysis of the biosynthesis and regulation of prodigiosin, a carbapenem, and gas vesicles.</title>
        <authorList>
            <person name="Fineran P.C."/>
            <person name="Iglesias Cans M.C."/>
            <person name="Ramsay J.P."/>
            <person name="Wilf N.M."/>
            <person name="Cossyleon D."/>
            <person name="McNeil M.B."/>
            <person name="Williamson N.R."/>
            <person name="Monson R.E."/>
            <person name="Becher S.A."/>
            <person name="Stanton J.A."/>
            <person name="Brugger K."/>
            <person name="Brown S.D."/>
            <person name="Salmond G.P."/>
        </authorList>
    </citation>
    <scope>NUCLEOTIDE SEQUENCE [LARGE SCALE GENOMIC DNA]</scope>
    <source>
        <strain evidence="2">ATCC 39006</strain>
        <strain evidence="3">ATCC 39006 / SC 11482</strain>
    </source>
</reference>
<accession>A0A2I5TNE0</accession>
<dbReference type="NCBIfam" id="NF038262">
    <property type="entry name" value="SiaB_fam_kinase"/>
    <property type="match status" value="1"/>
</dbReference>
<dbReference type="KEGG" id="sera:Ser39006_019270"/>
<dbReference type="KEGG" id="serq:CWC46_19270"/>
<dbReference type="Proteomes" id="UP000233778">
    <property type="component" value="Chromosome"/>
</dbReference>
<dbReference type="InterPro" id="IPR046239">
    <property type="entry name" value="DUF6272"/>
</dbReference>
<sequence>MSDTNYDGFFDLTQQQDLTLYYVGYFSQNIICSLAEAVKLQLEKKQVPANVRRKLFSSFVEIVQNIIRYSAANLTSIDHPNEMRHGLVCIGHEAGKYFLLCANRVHPYDMEKLRVRLEPLCHMTLEEIKLAYKASLRDDTPPQSKGADMGLLTIARDASEPLQFTFRSDESTGFPTFYLKAII</sequence>
<dbReference type="OrthoDB" id="5365713at2"/>
<dbReference type="STRING" id="104623.Ser39006_01648"/>
<dbReference type="Pfam" id="PF19788">
    <property type="entry name" value="DUF6272"/>
    <property type="match status" value="1"/>
</dbReference>
<reference evidence="2" key="2">
    <citation type="submission" date="2013-09" db="EMBL/GenBank/DDBJ databases">
        <authorList>
            <person name="Wang G."/>
            <person name="Yang Y."/>
            <person name="Su Y."/>
        </authorList>
    </citation>
    <scope>NUCLEOTIDE SEQUENCE</scope>
    <source>
        <strain evidence="2">ATCC 39006</strain>
    </source>
</reference>
<name>A0A2I5TNE0_SERS3</name>
<evidence type="ECO:0000313" key="2">
    <source>
        <dbReference type="EMBL" id="AUH06078.1"/>
    </source>
</evidence>
<gene>
    <name evidence="1" type="ORF">CWC46_19270</name>
    <name evidence="2" type="ORF">Ser39006_019270</name>
</gene>
<protein>
    <submittedName>
        <fullName evidence="2">Uncharacterized protein</fullName>
    </submittedName>
</protein>
<organism evidence="2 3">
    <name type="scientific">Serratia sp. (strain ATCC 39006)</name>
    <name type="common">Prodigiosinella confusarubida</name>
    <dbReference type="NCBI Taxonomy" id="104623"/>
    <lineage>
        <taxon>Bacteria</taxon>
        <taxon>Pseudomonadati</taxon>
        <taxon>Pseudomonadota</taxon>
        <taxon>Gammaproteobacteria</taxon>
        <taxon>Enterobacterales</taxon>
        <taxon>Pectobacteriaceae</taxon>
        <taxon>Prodigiosinella</taxon>
    </lineage>
</organism>
<evidence type="ECO:0000313" key="4">
    <source>
        <dbReference type="Proteomes" id="UP000233778"/>
    </source>
</evidence>
<evidence type="ECO:0000313" key="1">
    <source>
        <dbReference type="EMBL" id="AUH01755.1"/>
    </source>
</evidence>